<keyword evidence="5 10" id="KW-0812">Transmembrane</keyword>
<keyword evidence="8 10" id="KW-0333">Golgi apparatus</keyword>
<keyword evidence="3 10" id="KW-0328">Glycosyltransferase</keyword>
<dbReference type="GO" id="GO:0016758">
    <property type="term" value="F:hexosyltransferase activity"/>
    <property type="evidence" value="ECO:0007669"/>
    <property type="project" value="InterPro"/>
</dbReference>
<evidence type="ECO:0000313" key="11">
    <source>
        <dbReference type="EMBL" id="RMX61550.1"/>
    </source>
</evidence>
<dbReference type="OMA" id="HETESIW"/>
<feature type="transmembrane region" description="Helical" evidence="10">
    <location>
        <begin position="366"/>
        <end position="387"/>
    </location>
</feature>
<proteinExistence type="inferred from homology"/>
<keyword evidence="6 10" id="KW-0735">Signal-anchor</keyword>
<dbReference type="STRING" id="46731.A0A3M6V716"/>
<comment type="similarity">
    <text evidence="2 10">Belongs to the glycosyltransferase 31 family.</text>
</comment>
<evidence type="ECO:0000256" key="9">
    <source>
        <dbReference type="ARBA" id="ARBA00023136"/>
    </source>
</evidence>
<comment type="caution">
    <text evidence="11">The sequence shown here is derived from an EMBL/GenBank/DDBJ whole genome shotgun (WGS) entry which is preliminary data.</text>
</comment>
<protein>
    <recommendedName>
        <fullName evidence="10">Hexosyltransferase</fullName>
        <ecNumber evidence="10">2.4.1.-</ecNumber>
    </recommendedName>
</protein>
<keyword evidence="9 10" id="KW-0472">Membrane</keyword>
<sequence>MKRAFCEIVTAVGLLHVATVVIYLKLYHQDVKSTRILTKEEELEGRIKGISSSINDISTKYSELKDVRSQCSQLTFSFASHVTQPTLHTNNTSIFLLVLITSGVGKLYSERRNSVRNTWGDKSIKSGQRNWERVFVIGKALSAEHSEEIRQEAAFFEDILVLNMTDSYKNLVIKILSELLWSLIHVNPRFILKADDDVYVHVPGLLSWLDNYANNNYANNNYPEDKLYGGFVIGDGEVRRGEKRKNRVARDCLAKDFYPPYCTGAFYVLSTDILPSLFKAVERRPAFPVEDAYMGILAQEIGLQPVDIPGFYFRKKVTDYGRCDFASAIAVGHNLGLVEFIFVAKNLEQTKQLPKSYYECFLMYEWVGFIFLLIFLIILVFLMIIFVKFLSHLRRILYGIYLKV</sequence>
<dbReference type="PANTHER" id="PTHR11214:SF376">
    <property type="entry name" value="HEXOSYLTRANSFERASE"/>
    <property type="match status" value="1"/>
</dbReference>
<dbReference type="GO" id="GO:0006493">
    <property type="term" value="P:protein O-linked glycosylation"/>
    <property type="evidence" value="ECO:0007669"/>
    <property type="project" value="TreeGrafter"/>
</dbReference>
<gene>
    <name evidence="11" type="ORF">pdam_00013724</name>
</gene>
<evidence type="ECO:0000256" key="4">
    <source>
        <dbReference type="ARBA" id="ARBA00022679"/>
    </source>
</evidence>
<dbReference type="Proteomes" id="UP000275408">
    <property type="component" value="Unassembled WGS sequence"/>
</dbReference>
<comment type="subcellular location">
    <subcellularLocation>
        <location evidence="1 10">Golgi apparatus membrane</location>
        <topology evidence="1 10">Single-pass type II membrane protein</topology>
    </subcellularLocation>
</comment>
<evidence type="ECO:0000256" key="6">
    <source>
        <dbReference type="ARBA" id="ARBA00022968"/>
    </source>
</evidence>
<evidence type="ECO:0000256" key="1">
    <source>
        <dbReference type="ARBA" id="ARBA00004323"/>
    </source>
</evidence>
<evidence type="ECO:0000256" key="7">
    <source>
        <dbReference type="ARBA" id="ARBA00022989"/>
    </source>
</evidence>
<dbReference type="InterPro" id="IPR002659">
    <property type="entry name" value="Glyco_trans_31"/>
</dbReference>
<evidence type="ECO:0000256" key="3">
    <source>
        <dbReference type="ARBA" id="ARBA00022676"/>
    </source>
</evidence>
<dbReference type="GO" id="GO:0000139">
    <property type="term" value="C:Golgi membrane"/>
    <property type="evidence" value="ECO:0007669"/>
    <property type="project" value="UniProtKB-SubCell"/>
</dbReference>
<keyword evidence="4" id="KW-0808">Transferase</keyword>
<evidence type="ECO:0000256" key="8">
    <source>
        <dbReference type="ARBA" id="ARBA00023034"/>
    </source>
</evidence>
<evidence type="ECO:0000313" key="12">
    <source>
        <dbReference type="Proteomes" id="UP000275408"/>
    </source>
</evidence>
<keyword evidence="7 10" id="KW-1133">Transmembrane helix</keyword>
<reference evidence="11 12" key="1">
    <citation type="journal article" date="2018" name="Sci. Rep.">
        <title>Comparative analysis of the Pocillopora damicornis genome highlights role of immune system in coral evolution.</title>
        <authorList>
            <person name="Cunning R."/>
            <person name="Bay R.A."/>
            <person name="Gillette P."/>
            <person name="Baker A.C."/>
            <person name="Traylor-Knowles N."/>
        </authorList>
    </citation>
    <scope>NUCLEOTIDE SEQUENCE [LARGE SCALE GENOMIC DNA]</scope>
    <source>
        <strain evidence="11">RSMAS</strain>
        <tissue evidence="11">Whole animal</tissue>
    </source>
</reference>
<dbReference type="EMBL" id="RCHS01000009">
    <property type="protein sequence ID" value="RMX61550.1"/>
    <property type="molecule type" value="Genomic_DNA"/>
</dbReference>
<dbReference type="AlphaFoldDB" id="A0A3M6V716"/>
<accession>A0A3M6V716</accession>
<dbReference type="PANTHER" id="PTHR11214">
    <property type="entry name" value="BETA-1,3-N-ACETYLGLUCOSAMINYLTRANSFERASE"/>
    <property type="match status" value="1"/>
</dbReference>
<organism evidence="11 12">
    <name type="scientific">Pocillopora damicornis</name>
    <name type="common">Cauliflower coral</name>
    <name type="synonym">Millepora damicornis</name>
    <dbReference type="NCBI Taxonomy" id="46731"/>
    <lineage>
        <taxon>Eukaryota</taxon>
        <taxon>Metazoa</taxon>
        <taxon>Cnidaria</taxon>
        <taxon>Anthozoa</taxon>
        <taxon>Hexacorallia</taxon>
        <taxon>Scleractinia</taxon>
        <taxon>Astrocoeniina</taxon>
        <taxon>Pocilloporidae</taxon>
        <taxon>Pocillopora</taxon>
    </lineage>
</organism>
<evidence type="ECO:0000256" key="5">
    <source>
        <dbReference type="ARBA" id="ARBA00022692"/>
    </source>
</evidence>
<name>A0A3M6V716_POCDA</name>
<dbReference type="Gene3D" id="3.90.550.50">
    <property type="match status" value="1"/>
</dbReference>
<evidence type="ECO:0000256" key="2">
    <source>
        <dbReference type="ARBA" id="ARBA00008661"/>
    </source>
</evidence>
<dbReference type="EC" id="2.4.1.-" evidence="10"/>
<dbReference type="Pfam" id="PF01762">
    <property type="entry name" value="Galactosyl_T"/>
    <property type="match status" value="1"/>
</dbReference>
<evidence type="ECO:0000256" key="10">
    <source>
        <dbReference type="RuleBase" id="RU363063"/>
    </source>
</evidence>
<dbReference type="OrthoDB" id="5957813at2759"/>
<keyword evidence="12" id="KW-1185">Reference proteome</keyword>